<feature type="compositionally biased region" description="Polar residues" evidence="1">
    <location>
        <begin position="617"/>
        <end position="630"/>
    </location>
</feature>
<organism evidence="2 3">
    <name type="scientific">Cotesia glomerata</name>
    <name type="common">Lepidopteran parasitic wasp</name>
    <name type="synonym">Apanteles glomeratus</name>
    <dbReference type="NCBI Taxonomy" id="32391"/>
    <lineage>
        <taxon>Eukaryota</taxon>
        <taxon>Metazoa</taxon>
        <taxon>Ecdysozoa</taxon>
        <taxon>Arthropoda</taxon>
        <taxon>Hexapoda</taxon>
        <taxon>Insecta</taxon>
        <taxon>Pterygota</taxon>
        <taxon>Neoptera</taxon>
        <taxon>Endopterygota</taxon>
        <taxon>Hymenoptera</taxon>
        <taxon>Apocrita</taxon>
        <taxon>Ichneumonoidea</taxon>
        <taxon>Braconidae</taxon>
        <taxon>Microgastrinae</taxon>
        <taxon>Cotesia</taxon>
    </lineage>
</organism>
<comment type="caution">
    <text evidence="2">The sequence shown here is derived from an EMBL/GenBank/DDBJ whole genome shotgun (WGS) entry which is preliminary data.</text>
</comment>
<proteinExistence type="predicted"/>
<protein>
    <submittedName>
        <fullName evidence="2">Uncharacterized protein</fullName>
    </submittedName>
</protein>
<evidence type="ECO:0000313" key="3">
    <source>
        <dbReference type="Proteomes" id="UP000826195"/>
    </source>
</evidence>
<reference evidence="2 3" key="1">
    <citation type="journal article" date="2021" name="J. Hered.">
        <title>A chromosome-level genome assembly of the parasitoid wasp, Cotesia glomerata (Hymenoptera: Braconidae).</title>
        <authorList>
            <person name="Pinto B.J."/>
            <person name="Weis J.J."/>
            <person name="Gamble T."/>
            <person name="Ode P.J."/>
            <person name="Paul R."/>
            <person name="Zaspel J.M."/>
        </authorList>
    </citation>
    <scope>NUCLEOTIDE SEQUENCE [LARGE SCALE GENOMIC DNA]</scope>
    <source>
        <strain evidence="2">CgM1</strain>
    </source>
</reference>
<dbReference type="PANTHER" id="PTHR34494:SF1">
    <property type="entry name" value="PROTEIN CBG25024"/>
    <property type="match status" value="1"/>
</dbReference>
<dbReference type="PANTHER" id="PTHR34494">
    <property type="entry name" value="PROTEIN CBG25024"/>
    <property type="match status" value="1"/>
</dbReference>
<evidence type="ECO:0000313" key="2">
    <source>
        <dbReference type="EMBL" id="KAH0553616.1"/>
    </source>
</evidence>
<dbReference type="Proteomes" id="UP000826195">
    <property type="component" value="Unassembled WGS sequence"/>
</dbReference>
<dbReference type="EMBL" id="JAHXZJ010001119">
    <property type="protein sequence ID" value="KAH0553616.1"/>
    <property type="molecule type" value="Genomic_DNA"/>
</dbReference>
<gene>
    <name evidence="2" type="ORF">KQX54_002711</name>
</gene>
<dbReference type="AlphaFoldDB" id="A0AAV7IKX3"/>
<accession>A0AAV7IKX3</accession>
<keyword evidence="3" id="KW-1185">Reference proteome</keyword>
<evidence type="ECO:0000256" key="1">
    <source>
        <dbReference type="SAM" id="MobiDB-lite"/>
    </source>
</evidence>
<sequence length="1205" mass="138842">MDFLSWATNSVPVDGHVKGIVHYAVGDTKGGNQAMFQATTTAVVVGAGAAGSLAGPAGTIYFGSVAQMFLIRKLVDCLQEVKAIDFTDTSKTQVRLNKNKAENALNLIYQIGLKEETFTTEEKVIIGNLLADTIEYLQVNIENTANVYRTRLSNSVLRKRSAVQFLLDNYSQFPVGNSTLADKFREVNIEESVEILDDIIDNWHDMTDSDEGSSDRESAADSIPVVGHVKGIVHYAVGDSEGGNKAMYQATRTSVVLGAGAAGSLAGPAGAAAAAMYAGALTDTVASVAMDEPQGLMKGCKNIAEDVKEGKNPMGSIASTGFQVAMDGVGGLGMGGVSSAASQVSEKAVAKGVENIAKNAVKNVGEKTIEQTMKMTGEQVVKKVTKTVTEKAVKKVIEKAVVQAEIALVTTHVCMQADERTKEEKRKSDREERDRAERRRREREEREERERRAREERERQERRAREEREQQERRAREQQEQHTREQQEQRAREERERRAREEREQEERRAREQQEQRTREQQEQRAREERERRAREEREQEERRAREQQEQRTREQQEQRAREERERQERRDREEREQQERRAREQQEQRTREQQEQRDREEREQQERRGREQQQRSNTPEKNSESTQPPRRNRGNRKGSRNDEPDYFAIFKNLLEELLNDIFGVERPYTRSRAYISQIFQQLSKGQINYLSDIIARLYKGEILEEVVRLVIRMFSEHFPEDISLLNFQSLMEFAAVYVQEEIDYRTEVYRSVEMIWRESDSSVVKMAAKDLKETIVSTIMNLADIVRMIVDIFESLKSGIESEPAANNLYPNFRNIFAAVYHYFKHRSVPGDGVLTIGEYYEWIRRVLEKLGGQQRYRDLVEAQTAGEVRANVKFEVYIVAFGRRIRIVVKFEGDTIILASCFFCNTTFDDDEEGMAFPHKYERAGIGSKCQSPILNAKNCWSEKIEPKKDQRVSEESSSSHKVKLKKHPLIAELESCLTNIKLIIDRRDHMEKKYRKQEKEYLEEFKLLKKDEKKKELKKYVQGLKSKEDLDEIISIKSVLVQTIEEDDEENVKDYLFELISDDYSETIESQLHSNRRKAENALNLIYRIGSEKVNFTEEDKRIIGNLLADTIEYLLIDIQSTNVIFRTRLNSESVFQKKSAVQFLLDNYSEFPVGNSTLEDKFREVNFEGSVEILNDIIDNWNDVTDSDEGSSDDESGLSWC</sequence>
<feature type="compositionally biased region" description="Basic and acidic residues" evidence="1">
    <location>
        <begin position="417"/>
        <end position="614"/>
    </location>
</feature>
<name>A0AAV7IKX3_COTGL</name>
<feature type="region of interest" description="Disordered" evidence="1">
    <location>
        <begin position="417"/>
        <end position="644"/>
    </location>
</feature>